<feature type="region of interest" description="Disordered" evidence="1">
    <location>
        <begin position="25"/>
        <end position="53"/>
    </location>
</feature>
<dbReference type="AlphaFoldDB" id="A0A0C9X035"/>
<feature type="compositionally biased region" description="Pro residues" evidence="1">
    <location>
        <begin position="40"/>
        <end position="49"/>
    </location>
</feature>
<protein>
    <submittedName>
        <fullName evidence="2">Uncharacterized protein</fullName>
    </submittedName>
</protein>
<dbReference type="EMBL" id="KN839083">
    <property type="protein sequence ID" value="KIJ90926.1"/>
    <property type="molecule type" value="Genomic_DNA"/>
</dbReference>
<dbReference type="Proteomes" id="UP000054477">
    <property type="component" value="Unassembled WGS sequence"/>
</dbReference>
<accession>A0A0C9X035</accession>
<dbReference type="HOGENOM" id="CLU_1981928_0_0_1"/>
<reference evidence="3" key="2">
    <citation type="submission" date="2015-01" db="EMBL/GenBank/DDBJ databases">
        <title>Evolutionary Origins and Diversification of the Mycorrhizal Mutualists.</title>
        <authorList>
            <consortium name="DOE Joint Genome Institute"/>
            <consortium name="Mycorrhizal Genomics Consortium"/>
            <person name="Kohler A."/>
            <person name="Kuo A."/>
            <person name="Nagy L.G."/>
            <person name="Floudas D."/>
            <person name="Copeland A."/>
            <person name="Barry K.W."/>
            <person name="Cichocki N."/>
            <person name="Veneault-Fourrey C."/>
            <person name="LaButti K."/>
            <person name="Lindquist E.A."/>
            <person name="Lipzen A."/>
            <person name="Lundell T."/>
            <person name="Morin E."/>
            <person name="Murat C."/>
            <person name="Riley R."/>
            <person name="Ohm R."/>
            <person name="Sun H."/>
            <person name="Tunlid A."/>
            <person name="Henrissat B."/>
            <person name="Grigoriev I.V."/>
            <person name="Hibbett D.S."/>
            <person name="Martin F."/>
        </authorList>
    </citation>
    <scope>NUCLEOTIDE SEQUENCE [LARGE SCALE GENOMIC DNA]</scope>
    <source>
        <strain evidence="3">LaAM-08-1</strain>
    </source>
</reference>
<dbReference type="OrthoDB" id="3260975at2759"/>
<reference evidence="2 3" key="1">
    <citation type="submission" date="2014-04" db="EMBL/GenBank/DDBJ databases">
        <authorList>
            <consortium name="DOE Joint Genome Institute"/>
            <person name="Kuo A."/>
            <person name="Kohler A."/>
            <person name="Nagy L.G."/>
            <person name="Floudas D."/>
            <person name="Copeland A."/>
            <person name="Barry K.W."/>
            <person name="Cichocki N."/>
            <person name="Veneault-Fourrey C."/>
            <person name="LaButti K."/>
            <person name="Lindquist E.A."/>
            <person name="Lipzen A."/>
            <person name="Lundell T."/>
            <person name="Morin E."/>
            <person name="Murat C."/>
            <person name="Sun H."/>
            <person name="Tunlid A."/>
            <person name="Henrissat B."/>
            <person name="Grigoriev I.V."/>
            <person name="Hibbett D.S."/>
            <person name="Martin F."/>
            <person name="Nordberg H.P."/>
            <person name="Cantor M.N."/>
            <person name="Hua S.X."/>
        </authorList>
    </citation>
    <scope>NUCLEOTIDE SEQUENCE [LARGE SCALE GENOMIC DNA]</scope>
    <source>
        <strain evidence="2 3">LaAM-08-1</strain>
    </source>
</reference>
<name>A0A0C9X035_9AGAR</name>
<proteinExistence type="predicted"/>
<keyword evidence="3" id="KW-1185">Reference proteome</keyword>
<evidence type="ECO:0000313" key="3">
    <source>
        <dbReference type="Proteomes" id="UP000054477"/>
    </source>
</evidence>
<organism evidence="2 3">
    <name type="scientific">Laccaria amethystina LaAM-08-1</name>
    <dbReference type="NCBI Taxonomy" id="1095629"/>
    <lineage>
        <taxon>Eukaryota</taxon>
        <taxon>Fungi</taxon>
        <taxon>Dikarya</taxon>
        <taxon>Basidiomycota</taxon>
        <taxon>Agaricomycotina</taxon>
        <taxon>Agaricomycetes</taxon>
        <taxon>Agaricomycetidae</taxon>
        <taxon>Agaricales</taxon>
        <taxon>Agaricineae</taxon>
        <taxon>Hydnangiaceae</taxon>
        <taxon>Laccaria</taxon>
    </lineage>
</organism>
<sequence length="126" mass="13865">MSSTSTPLSTLPLLLSSPSSLMSTLALSTQGGGSGISTPIYPPPPPSTPLIPHISSHEVKIAPKRLAKDMADRKSDEPFTGEDDDIIERRDFLKRTQRYLMATAWDDEEKVNYFETWLKSGSVAEQ</sequence>
<evidence type="ECO:0000313" key="2">
    <source>
        <dbReference type="EMBL" id="KIJ90926.1"/>
    </source>
</evidence>
<gene>
    <name evidence="2" type="ORF">K443DRAFT_14822</name>
</gene>
<evidence type="ECO:0000256" key="1">
    <source>
        <dbReference type="SAM" id="MobiDB-lite"/>
    </source>
</evidence>